<dbReference type="AlphaFoldDB" id="A0AA39ZYR6"/>
<evidence type="ECO:0000313" key="5">
    <source>
        <dbReference type="EMBL" id="KAK0706121.1"/>
    </source>
</evidence>
<reference evidence="5" key="1">
    <citation type="submission" date="2023-06" db="EMBL/GenBank/DDBJ databases">
        <title>Genome-scale phylogeny and comparative genomics of the fungal order Sordariales.</title>
        <authorList>
            <consortium name="Lawrence Berkeley National Laboratory"/>
            <person name="Hensen N."/>
            <person name="Bonometti L."/>
            <person name="Westerberg I."/>
            <person name="Brannstrom I.O."/>
            <person name="Guillou S."/>
            <person name="Cros-Aarteil S."/>
            <person name="Calhoun S."/>
            <person name="Haridas S."/>
            <person name="Kuo A."/>
            <person name="Mondo S."/>
            <person name="Pangilinan J."/>
            <person name="Riley R."/>
            <person name="LaButti K."/>
            <person name="Andreopoulos B."/>
            <person name="Lipzen A."/>
            <person name="Chen C."/>
            <person name="Yanf M."/>
            <person name="Daum C."/>
            <person name="Ng V."/>
            <person name="Clum A."/>
            <person name="Steindorff A."/>
            <person name="Ohm R."/>
            <person name="Martin F."/>
            <person name="Silar P."/>
            <person name="Natvig D."/>
            <person name="Lalanne C."/>
            <person name="Gautier V."/>
            <person name="Ament-velasquez S.L."/>
            <person name="Kruys A."/>
            <person name="Hutchinson M.I."/>
            <person name="Powell A.J."/>
            <person name="Barry K."/>
            <person name="Miller A.N."/>
            <person name="Grigoriev I.V."/>
            <person name="Debuchy R."/>
            <person name="Gladieux P."/>
            <person name="Thoren M.H."/>
            <person name="Johannesson H."/>
        </authorList>
    </citation>
    <scope>NUCLEOTIDE SEQUENCE</scope>
    <source>
        <strain evidence="5">SMH2392-1A</strain>
    </source>
</reference>
<dbReference type="Pfam" id="PF24883">
    <property type="entry name" value="NPHP3_N"/>
    <property type="match status" value="1"/>
</dbReference>
<feature type="repeat" description="ANK" evidence="2">
    <location>
        <begin position="375"/>
        <end position="407"/>
    </location>
</feature>
<evidence type="ECO:0008006" key="7">
    <source>
        <dbReference type="Google" id="ProtNLM"/>
    </source>
</evidence>
<accession>A0AA39ZYR6</accession>
<dbReference type="GeneID" id="85330094"/>
<dbReference type="InterPro" id="IPR054471">
    <property type="entry name" value="GPIID_WHD"/>
</dbReference>
<name>A0AA39ZYR6_9PEZI</name>
<evidence type="ECO:0000256" key="2">
    <source>
        <dbReference type="PROSITE-ProRule" id="PRU00023"/>
    </source>
</evidence>
<comment type="caution">
    <text evidence="5">The sequence shown here is derived from an EMBL/GenBank/DDBJ whole genome shotgun (WGS) entry which is preliminary data.</text>
</comment>
<dbReference type="PROSITE" id="PS50088">
    <property type="entry name" value="ANK_REPEAT"/>
    <property type="match status" value="1"/>
</dbReference>
<keyword evidence="1" id="KW-0677">Repeat</keyword>
<dbReference type="SMART" id="SM00248">
    <property type="entry name" value="ANK"/>
    <property type="match status" value="1"/>
</dbReference>
<evidence type="ECO:0000313" key="6">
    <source>
        <dbReference type="Proteomes" id="UP001172101"/>
    </source>
</evidence>
<dbReference type="Proteomes" id="UP001172101">
    <property type="component" value="Unassembled WGS sequence"/>
</dbReference>
<evidence type="ECO:0000256" key="1">
    <source>
        <dbReference type="ARBA" id="ARBA00022737"/>
    </source>
</evidence>
<evidence type="ECO:0000259" key="3">
    <source>
        <dbReference type="Pfam" id="PF22939"/>
    </source>
</evidence>
<dbReference type="Pfam" id="PF13857">
    <property type="entry name" value="Ank_5"/>
    <property type="match status" value="1"/>
</dbReference>
<dbReference type="PANTHER" id="PTHR10039:SF14">
    <property type="entry name" value="NACHT DOMAIN-CONTAINING PROTEIN"/>
    <property type="match status" value="1"/>
</dbReference>
<gene>
    <name evidence="5" type="ORF">B0T26DRAFT_788578</name>
</gene>
<dbReference type="PANTHER" id="PTHR10039">
    <property type="entry name" value="AMELOGENIN"/>
    <property type="match status" value="1"/>
</dbReference>
<organism evidence="5 6">
    <name type="scientific">Lasiosphaeria miniovina</name>
    <dbReference type="NCBI Taxonomy" id="1954250"/>
    <lineage>
        <taxon>Eukaryota</taxon>
        <taxon>Fungi</taxon>
        <taxon>Dikarya</taxon>
        <taxon>Ascomycota</taxon>
        <taxon>Pezizomycotina</taxon>
        <taxon>Sordariomycetes</taxon>
        <taxon>Sordariomycetidae</taxon>
        <taxon>Sordariales</taxon>
        <taxon>Lasiosphaeriaceae</taxon>
        <taxon>Lasiosphaeria</taxon>
    </lineage>
</organism>
<protein>
    <recommendedName>
        <fullName evidence="7">NACHT domain-containing protein</fullName>
    </recommendedName>
</protein>
<dbReference type="PROSITE" id="PS50297">
    <property type="entry name" value="ANK_REP_REGION"/>
    <property type="match status" value="1"/>
</dbReference>
<proteinExistence type="predicted"/>
<keyword evidence="6" id="KW-1185">Reference proteome</keyword>
<evidence type="ECO:0000259" key="4">
    <source>
        <dbReference type="Pfam" id="PF24883"/>
    </source>
</evidence>
<keyword evidence="2" id="KW-0040">ANK repeat</keyword>
<dbReference type="InterPro" id="IPR056884">
    <property type="entry name" value="NPHP3-like_N"/>
</dbReference>
<dbReference type="SUPFAM" id="SSF48403">
    <property type="entry name" value="Ankyrin repeat"/>
    <property type="match status" value="1"/>
</dbReference>
<feature type="domain" description="GPI inositol-deacylase winged helix" evidence="3">
    <location>
        <begin position="177"/>
        <end position="252"/>
    </location>
</feature>
<feature type="domain" description="Nephrocystin 3-like N-terminal" evidence="4">
    <location>
        <begin position="8"/>
        <end position="55"/>
    </location>
</feature>
<dbReference type="EMBL" id="JAUIRO010000007">
    <property type="protein sequence ID" value="KAK0706121.1"/>
    <property type="molecule type" value="Genomic_DNA"/>
</dbReference>
<dbReference type="Gene3D" id="1.25.40.20">
    <property type="entry name" value="Ankyrin repeat-containing domain"/>
    <property type="match status" value="1"/>
</dbReference>
<dbReference type="Pfam" id="PF22939">
    <property type="entry name" value="WHD_GPIID"/>
    <property type="match status" value="1"/>
</dbReference>
<dbReference type="InterPro" id="IPR036770">
    <property type="entry name" value="Ankyrin_rpt-contain_sf"/>
</dbReference>
<sequence length="414" mass="46939">MAAAIGHETGEIVCIIDALDECEDSGRNQLIDAISNFQSHTTARTPVLKFLLTSRPYRGIEREFSQHLEPELPTIHLSGESAEEASKISREIDLVVRNRIANDGRKLGLTQEQQNVLREELTRVPNHTYLWVYLIFDIINRSIVDRAEDIRSITNTIPKTVDAAYDRILSKSPDIGRARKILHIVVAAARPLTLQEMDLALAIGPKHQSFGDLELVPETRFRENIRQHCGLFVVVVDSKIYLLHQTAREFLVPSLSPKLPGSPSSGSKLYWKFSLHPGESNRILAEICMWRLSLSDFNLKTFQASKEREQYITKRTLLGYSAQYWAEHFREGDWNSGDWTIEKAIEKALSYLNPQPASLAWYKIYQWLTITITPQKLTPLMVASYFGQDTVVQQLLEAGADANAEDEDGSTPLH</sequence>
<dbReference type="RefSeq" id="XP_060291215.1">
    <property type="nucleotide sequence ID" value="XM_060446824.1"/>
</dbReference>
<dbReference type="InterPro" id="IPR002110">
    <property type="entry name" value="Ankyrin_rpt"/>
</dbReference>